<proteinExistence type="predicted"/>
<dbReference type="EMBL" id="VAUV01000025">
    <property type="protein sequence ID" value="TLD68419.1"/>
    <property type="molecule type" value="Genomic_DNA"/>
</dbReference>
<dbReference type="Proteomes" id="UP000306196">
    <property type="component" value="Unassembled WGS sequence"/>
</dbReference>
<gene>
    <name evidence="3" type="ORF">FEM03_22705</name>
</gene>
<dbReference type="Gene3D" id="3.40.50.2000">
    <property type="entry name" value="Glycogen Phosphorylase B"/>
    <property type="match status" value="2"/>
</dbReference>
<dbReference type="InterPro" id="IPR001296">
    <property type="entry name" value="Glyco_trans_1"/>
</dbReference>
<sequence>MVVVSHPVGNANVRAVLDAFQRAGCLHEFYTTVAADSERGGSYLPKRLAAQMRRRTFPVPATKIRQRPWLELMRLSIGRHGFGTANEWVTRVCKDLDRHVAGSLRVEESGKVDVAYAYEDCASQTFAVAKQRGWKCVYDLPIAYWGLSQRLMREELQRWPDWAPTMQGVHDSGEKLERKDAELRLSDVVVCCSRFVLDSLPEWARQGKRCVVAEFGSDQDAAGGERAENENEDENERRPLRVLFAGSMTQRKGLADLFEAAKLLGRDKVELVVLGQPVAPLSFYQQQCPQFRHEPTRSRQGVLELMRNCDVFVLPSLVEGRALVQQEALSCGLPLIITPNTGGEDLIDEGETGFVVPIRAPEKIAERLEWFCRHRHELKGMREAARRKAALYTWQEYGRKVLEATMGTD</sequence>
<reference evidence="3 4" key="1">
    <citation type="submission" date="2019-05" db="EMBL/GenBank/DDBJ databases">
        <title>Verrucobacter flavum gen. nov., sp. nov. a new member of the family Verrucomicrobiaceae.</title>
        <authorList>
            <person name="Szuroczki S."/>
            <person name="Abbaszade G."/>
            <person name="Szabo A."/>
            <person name="Felfoldi T."/>
            <person name="Schumann P."/>
            <person name="Boka K."/>
            <person name="Keki Z."/>
            <person name="Toumi M."/>
            <person name="Toth E."/>
        </authorList>
    </citation>
    <scope>NUCLEOTIDE SEQUENCE [LARGE SCALE GENOMIC DNA]</scope>
    <source>
        <strain evidence="3 4">MG-N-17</strain>
    </source>
</reference>
<accession>A0A5R8KA61</accession>
<dbReference type="AlphaFoldDB" id="A0A5R8KA61"/>
<evidence type="ECO:0000256" key="1">
    <source>
        <dbReference type="ARBA" id="ARBA00022679"/>
    </source>
</evidence>
<dbReference type="CDD" id="cd03801">
    <property type="entry name" value="GT4_PimA-like"/>
    <property type="match status" value="1"/>
</dbReference>
<dbReference type="PANTHER" id="PTHR46401">
    <property type="entry name" value="GLYCOSYLTRANSFERASE WBBK-RELATED"/>
    <property type="match status" value="1"/>
</dbReference>
<organism evidence="3 4">
    <name type="scientific">Phragmitibacter flavus</name>
    <dbReference type="NCBI Taxonomy" id="2576071"/>
    <lineage>
        <taxon>Bacteria</taxon>
        <taxon>Pseudomonadati</taxon>
        <taxon>Verrucomicrobiota</taxon>
        <taxon>Verrucomicrobiia</taxon>
        <taxon>Verrucomicrobiales</taxon>
        <taxon>Verrucomicrobiaceae</taxon>
        <taxon>Phragmitibacter</taxon>
    </lineage>
</organism>
<evidence type="ECO:0000259" key="2">
    <source>
        <dbReference type="Pfam" id="PF00534"/>
    </source>
</evidence>
<name>A0A5R8KA61_9BACT</name>
<comment type="caution">
    <text evidence="3">The sequence shown here is derived from an EMBL/GenBank/DDBJ whole genome shotgun (WGS) entry which is preliminary data.</text>
</comment>
<dbReference type="PANTHER" id="PTHR46401:SF2">
    <property type="entry name" value="GLYCOSYLTRANSFERASE WBBK-RELATED"/>
    <property type="match status" value="1"/>
</dbReference>
<dbReference type="GO" id="GO:0016757">
    <property type="term" value="F:glycosyltransferase activity"/>
    <property type="evidence" value="ECO:0007669"/>
    <property type="project" value="InterPro"/>
</dbReference>
<dbReference type="OrthoDB" id="9802525at2"/>
<dbReference type="GO" id="GO:0009103">
    <property type="term" value="P:lipopolysaccharide biosynthetic process"/>
    <property type="evidence" value="ECO:0007669"/>
    <property type="project" value="TreeGrafter"/>
</dbReference>
<keyword evidence="1 3" id="KW-0808">Transferase</keyword>
<keyword evidence="4" id="KW-1185">Reference proteome</keyword>
<evidence type="ECO:0000313" key="3">
    <source>
        <dbReference type="EMBL" id="TLD68419.1"/>
    </source>
</evidence>
<feature type="domain" description="Glycosyl transferase family 1" evidence="2">
    <location>
        <begin position="231"/>
        <end position="387"/>
    </location>
</feature>
<dbReference type="RefSeq" id="WP_138088610.1">
    <property type="nucleotide sequence ID" value="NZ_VAUV01000025.1"/>
</dbReference>
<evidence type="ECO:0000313" key="4">
    <source>
        <dbReference type="Proteomes" id="UP000306196"/>
    </source>
</evidence>
<dbReference type="Pfam" id="PF00534">
    <property type="entry name" value="Glycos_transf_1"/>
    <property type="match status" value="1"/>
</dbReference>
<protein>
    <submittedName>
        <fullName evidence="3">Glycosyltransferase</fullName>
    </submittedName>
</protein>
<dbReference type="SUPFAM" id="SSF53756">
    <property type="entry name" value="UDP-Glycosyltransferase/glycogen phosphorylase"/>
    <property type="match status" value="1"/>
</dbReference>